<evidence type="ECO:0000313" key="2">
    <source>
        <dbReference type="EMBL" id="WGV15144.1"/>
    </source>
</evidence>
<name>A0ABY8Q2S0_9RHOB</name>
<keyword evidence="1" id="KW-0732">Signal</keyword>
<sequence>MLARPHRFRHFFAHRAGAAVLAVLLGMAATMPAMAIDARRPSADIIPIRAEVTPPPGAQGICATYDWACAKSNRTILVDDALMQTVRTVNSRANRSIRPISDLNQYRIMERWSLPTARGGDCEDYALYKKRELIRVGIPAEQLLIAVVLDRKRQPHAVLILRTGTQDLVLDNMNSRILPWQKTGYTFLRLQDPRQPSRWVSVMAGGILPNS</sequence>
<evidence type="ECO:0000256" key="1">
    <source>
        <dbReference type="SAM" id="SignalP"/>
    </source>
</evidence>
<dbReference type="Gene3D" id="3.10.620.30">
    <property type="match status" value="1"/>
</dbReference>
<dbReference type="RefSeq" id="WP_281464275.1">
    <property type="nucleotide sequence ID" value="NZ_CP124535.1"/>
</dbReference>
<dbReference type="Pfam" id="PF06035">
    <property type="entry name" value="Peptidase_C93"/>
    <property type="match status" value="1"/>
</dbReference>
<proteinExistence type="predicted"/>
<keyword evidence="3" id="KW-1185">Reference proteome</keyword>
<dbReference type="InterPro" id="IPR010319">
    <property type="entry name" value="Transglutaminase-like_Cys_pept"/>
</dbReference>
<dbReference type="Proteomes" id="UP001230978">
    <property type="component" value="Chromosome"/>
</dbReference>
<dbReference type="PANTHER" id="PTHR39327">
    <property type="match status" value="1"/>
</dbReference>
<dbReference type="EMBL" id="CP124535">
    <property type="protein sequence ID" value="WGV15144.1"/>
    <property type="molecule type" value="Genomic_DNA"/>
</dbReference>
<accession>A0ABY8Q2S0</accession>
<protein>
    <submittedName>
        <fullName evidence="2">Transglutaminase-like cysteine peptidase</fullName>
    </submittedName>
</protein>
<organism evidence="2 3">
    <name type="scientific">Fuscovulum ytuae</name>
    <dbReference type="NCBI Taxonomy" id="3042299"/>
    <lineage>
        <taxon>Bacteria</taxon>
        <taxon>Pseudomonadati</taxon>
        <taxon>Pseudomonadota</taxon>
        <taxon>Alphaproteobacteria</taxon>
        <taxon>Rhodobacterales</taxon>
        <taxon>Paracoccaceae</taxon>
        <taxon>Fuscovulum</taxon>
    </lineage>
</organism>
<dbReference type="PANTHER" id="PTHR39327:SF1">
    <property type="entry name" value="BLR5470 PROTEIN"/>
    <property type="match status" value="1"/>
</dbReference>
<feature type="chain" id="PRO_5047077279" evidence="1">
    <location>
        <begin position="36"/>
        <end position="211"/>
    </location>
</feature>
<evidence type="ECO:0000313" key="3">
    <source>
        <dbReference type="Proteomes" id="UP001230978"/>
    </source>
</evidence>
<gene>
    <name evidence="2" type="ORF">QF092_12765</name>
</gene>
<reference evidence="2 3" key="1">
    <citation type="submission" date="2023-04" db="EMBL/GenBank/DDBJ databases">
        <title>YMD61, complete Genome.</title>
        <authorList>
            <person name="Zhang J."/>
        </authorList>
    </citation>
    <scope>NUCLEOTIDE SEQUENCE [LARGE SCALE GENOMIC DNA]</scope>
    <source>
        <strain evidence="2 3">YMD61</strain>
    </source>
</reference>
<feature type="signal peptide" evidence="1">
    <location>
        <begin position="1"/>
        <end position="35"/>
    </location>
</feature>